<reference evidence="1" key="1">
    <citation type="submission" date="2022-11" db="EMBL/GenBank/DDBJ databases">
        <title>Marinomonas sp. nov., isolated from marine algae.</title>
        <authorList>
            <person name="Choi D.G."/>
            <person name="Kim J.M."/>
            <person name="Lee J.K."/>
            <person name="Baek J.H."/>
            <person name="Jeon C.O."/>
        </authorList>
    </citation>
    <scope>NUCLEOTIDE SEQUENCE</scope>
    <source>
        <strain evidence="1">KJ51-3</strain>
    </source>
</reference>
<dbReference type="InterPro" id="IPR010877">
    <property type="entry name" value="Phage_Mu_Gp46"/>
</dbReference>
<dbReference type="RefSeq" id="WP_265217501.1">
    <property type="nucleotide sequence ID" value="NZ_JAPEUL010000004.1"/>
</dbReference>
<gene>
    <name evidence="1" type="ORF">ONZ52_04345</name>
</gene>
<accession>A0ABT3KCN6</accession>
<name>A0ABT3KCN6_9GAMM</name>
<sequence>MSILLDQLKQQLNIIIDGDLVDSSVAELVLISLFTDSRASDSDELPDGSSDLRGWPGDTYSTTPWGGKLWLLKREKLISDVKNLAVKYAENALAWMLVDAGDGIMAKSVSVVGSIPRINTLALTIVITKSDNRTMTVSVSQRWEAQNAV</sequence>
<dbReference type="Pfam" id="PF07409">
    <property type="entry name" value="GP46"/>
    <property type="match status" value="1"/>
</dbReference>
<dbReference type="Proteomes" id="UP001431181">
    <property type="component" value="Unassembled WGS sequence"/>
</dbReference>
<keyword evidence="2" id="KW-1185">Reference proteome</keyword>
<dbReference type="EMBL" id="JAPEUL010000004">
    <property type="protein sequence ID" value="MCW4628290.1"/>
    <property type="molecule type" value="Genomic_DNA"/>
</dbReference>
<protein>
    <submittedName>
        <fullName evidence="1">Phage GP46 family protein</fullName>
    </submittedName>
</protein>
<proteinExistence type="predicted"/>
<evidence type="ECO:0000313" key="2">
    <source>
        <dbReference type="Proteomes" id="UP001431181"/>
    </source>
</evidence>
<comment type="caution">
    <text evidence="1">The sequence shown here is derived from an EMBL/GenBank/DDBJ whole genome shotgun (WGS) entry which is preliminary data.</text>
</comment>
<evidence type="ECO:0000313" key="1">
    <source>
        <dbReference type="EMBL" id="MCW4628290.1"/>
    </source>
</evidence>
<organism evidence="1 2">
    <name type="scientific">Marinomonas rhodophyticola</name>
    <dbReference type="NCBI Taxonomy" id="2992803"/>
    <lineage>
        <taxon>Bacteria</taxon>
        <taxon>Pseudomonadati</taxon>
        <taxon>Pseudomonadota</taxon>
        <taxon>Gammaproteobacteria</taxon>
        <taxon>Oceanospirillales</taxon>
        <taxon>Oceanospirillaceae</taxon>
        <taxon>Marinomonas</taxon>
    </lineage>
</organism>